<evidence type="ECO:0000313" key="2">
    <source>
        <dbReference type="Proteomes" id="UP000070121"/>
    </source>
</evidence>
<proteinExistence type="predicted"/>
<dbReference type="AlphaFoldDB" id="A0A135UQH3"/>
<organism evidence="1 2">
    <name type="scientific">Colletotrichum salicis</name>
    <dbReference type="NCBI Taxonomy" id="1209931"/>
    <lineage>
        <taxon>Eukaryota</taxon>
        <taxon>Fungi</taxon>
        <taxon>Dikarya</taxon>
        <taxon>Ascomycota</taxon>
        <taxon>Pezizomycotina</taxon>
        <taxon>Sordariomycetes</taxon>
        <taxon>Hypocreomycetidae</taxon>
        <taxon>Glomerellales</taxon>
        <taxon>Glomerellaceae</taxon>
        <taxon>Colletotrichum</taxon>
        <taxon>Colletotrichum acutatum species complex</taxon>
    </lineage>
</organism>
<evidence type="ECO:0000313" key="1">
    <source>
        <dbReference type="EMBL" id="KXH62638.1"/>
    </source>
</evidence>
<name>A0A135UQH3_9PEZI</name>
<reference evidence="1 2" key="1">
    <citation type="submission" date="2014-02" db="EMBL/GenBank/DDBJ databases">
        <title>The genome sequence of Colletotrichum salicis CBS 607.94.</title>
        <authorList>
            <person name="Baroncelli R."/>
            <person name="Thon M.R."/>
        </authorList>
    </citation>
    <scope>NUCLEOTIDE SEQUENCE [LARGE SCALE GENOMIC DNA]</scope>
    <source>
        <strain evidence="1 2">CBS 607.94</strain>
    </source>
</reference>
<protein>
    <submittedName>
        <fullName evidence="1">Uncharacterized protein</fullName>
    </submittedName>
</protein>
<dbReference type="OrthoDB" id="4839666at2759"/>
<comment type="caution">
    <text evidence="1">The sequence shown here is derived from an EMBL/GenBank/DDBJ whole genome shotgun (WGS) entry which is preliminary data.</text>
</comment>
<sequence length="150" mass="17337">MARRITETLVEDFAVFFRKRLLLDLDTEQLSKVIKVDVVRQKNDDMPLSPAIKDVLTKMEEGAEYLNILLKYLQHKQNGGKPWQFCLAGYTTDWMKFEAGREAERSLPTANEIPQPSFPSRDLLRRESLCDVLAEPSRDYTDTAVEKSVR</sequence>
<dbReference type="Proteomes" id="UP000070121">
    <property type="component" value="Unassembled WGS sequence"/>
</dbReference>
<gene>
    <name evidence="1" type="ORF">CSAL01_11162</name>
</gene>
<dbReference type="EMBL" id="JFFI01001161">
    <property type="protein sequence ID" value="KXH62638.1"/>
    <property type="molecule type" value="Genomic_DNA"/>
</dbReference>
<dbReference type="STRING" id="1209931.A0A135UQH3"/>
<keyword evidence="2" id="KW-1185">Reference proteome</keyword>
<accession>A0A135UQH3</accession>